<evidence type="ECO:0000313" key="2">
    <source>
        <dbReference type="Proteomes" id="UP001159363"/>
    </source>
</evidence>
<gene>
    <name evidence="1" type="ORF">PR048_008155</name>
</gene>
<name>A0ABQ9HWA9_9NEOP</name>
<comment type="caution">
    <text evidence="1">The sequence shown here is derived from an EMBL/GenBank/DDBJ whole genome shotgun (WGS) entry which is preliminary data.</text>
</comment>
<proteinExistence type="predicted"/>
<reference evidence="1 2" key="1">
    <citation type="submission" date="2023-02" db="EMBL/GenBank/DDBJ databases">
        <title>LHISI_Scaffold_Assembly.</title>
        <authorList>
            <person name="Stuart O.P."/>
            <person name="Cleave R."/>
            <person name="Magrath M.J.L."/>
            <person name="Mikheyev A.S."/>
        </authorList>
    </citation>
    <scope>NUCLEOTIDE SEQUENCE [LARGE SCALE GENOMIC DNA]</scope>
    <source>
        <strain evidence="1">Daus_M_001</strain>
        <tissue evidence="1">Leg muscle</tissue>
    </source>
</reference>
<dbReference type="PANTHER" id="PTHR47326:SF1">
    <property type="entry name" value="HTH PSQ-TYPE DOMAIN-CONTAINING PROTEIN"/>
    <property type="match status" value="1"/>
</dbReference>
<evidence type="ECO:0000313" key="1">
    <source>
        <dbReference type="EMBL" id="KAJ8888663.1"/>
    </source>
</evidence>
<keyword evidence="2" id="KW-1185">Reference proteome</keyword>
<dbReference type="EMBL" id="JARBHB010000003">
    <property type="protein sequence ID" value="KAJ8888663.1"/>
    <property type="molecule type" value="Genomic_DNA"/>
</dbReference>
<protein>
    <submittedName>
        <fullName evidence="1">Uncharacterized protein</fullName>
    </submittedName>
</protein>
<accession>A0ABQ9HWA9</accession>
<sequence>MVGFHYTESFLSQEAGNAGFSKIVLFTDEASFTRGGMLNYHNERVWAHLNPHVIRESLLRHQFSQNIWTCIGDDISCFPHPAASHFFHTSPWAGTVAHVSPFFIRLGIVCELLSSRLTNQELHHVTSQVRSGIENEVRCIYFVLKVTFKLLLRAFTSLRRLVHLLPGAAGAERLACSPPTKANRVQSPDGSLPDFRTWDSCRTMTLVGEFSRGYHPTLSSRHFTHSISFLFPYPQSASGIATTVASSRNPFYRPAIGDEYAKQRADIGQRHTGRVVFHLAITNSPPFRSLSRLQVQVGRGLSCVKYVGHYIPLRAGFLGVIPFFAVLIPPPLHPSLTSCILLIGCNDMSVPLDCQGYLEPCRLQCIGQLLLKGAWWRIQAAYMMIAVVPKLLDCIDPEELRGQ</sequence>
<dbReference type="PANTHER" id="PTHR47326">
    <property type="entry name" value="TRANSPOSABLE ELEMENT TC3 TRANSPOSASE-LIKE PROTEIN"/>
    <property type="match status" value="1"/>
</dbReference>
<organism evidence="1 2">
    <name type="scientific">Dryococelus australis</name>
    <dbReference type="NCBI Taxonomy" id="614101"/>
    <lineage>
        <taxon>Eukaryota</taxon>
        <taxon>Metazoa</taxon>
        <taxon>Ecdysozoa</taxon>
        <taxon>Arthropoda</taxon>
        <taxon>Hexapoda</taxon>
        <taxon>Insecta</taxon>
        <taxon>Pterygota</taxon>
        <taxon>Neoptera</taxon>
        <taxon>Polyneoptera</taxon>
        <taxon>Phasmatodea</taxon>
        <taxon>Verophasmatodea</taxon>
        <taxon>Anareolatae</taxon>
        <taxon>Phasmatidae</taxon>
        <taxon>Eurycanthinae</taxon>
        <taxon>Dryococelus</taxon>
    </lineage>
</organism>
<dbReference type="Proteomes" id="UP001159363">
    <property type="component" value="Chromosome 3"/>
</dbReference>